<dbReference type="AlphaFoldDB" id="A0A2G9YBS2"/>
<dbReference type="Proteomes" id="UP000230392">
    <property type="component" value="Unassembled WGS sequence"/>
</dbReference>
<accession>A0A2G9YBS2</accession>
<sequence>MIILNKNGNNYEASFFISPPSIYLDSWAWGDLSSNSDYRKRFLTFLETKGTVFFSYLNAAEISKNKGESLEKIRSFLTDIGKNWYPIESDPLKVIEREKQYVAGKNCPFLSESFFKEYYTYGGALSLSKIISFVQDKQGNSLLLQSDQAMEEAALFVNSKKEELLKKARLGQKICPFNTSFDSQHPTEFVYHSLLNLIFLKEKTLKFKKVTPAIFFMQQYRLLIVIWFYSISAGQILRGKLK</sequence>
<dbReference type="EMBL" id="PCRF01000040">
    <property type="protein sequence ID" value="PIP16664.1"/>
    <property type="molecule type" value="Genomic_DNA"/>
</dbReference>
<name>A0A2G9YBS2_9BACT</name>
<proteinExistence type="predicted"/>
<reference evidence="1 2" key="1">
    <citation type="submission" date="2017-09" db="EMBL/GenBank/DDBJ databases">
        <title>Depth-based differentiation of microbial function through sediment-hosted aquifers and enrichment of novel symbionts in the deep terrestrial subsurface.</title>
        <authorList>
            <person name="Probst A.J."/>
            <person name="Ladd B."/>
            <person name="Jarett J.K."/>
            <person name="Geller-Mcgrath D.E."/>
            <person name="Sieber C.M."/>
            <person name="Emerson J.B."/>
            <person name="Anantharaman K."/>
            <person name="Thomas B.C."/>
            <person name="Malmstrom R."/>
            <person name="Stieglmeier M."/>
            <person name="Klingl A."/>
            <person name="Woyke T."/>
            <person name="Ryan C.M."/>
            <person name="Banfield J.F."/>
        </authorList>
    </citation>
    <scope>NUCLEOTIDE SEQUENCE [LARGE SCALE GENOMIC DNA]</scope>
    <source>
        <strain evidence="1">CG23_combo_of_CG06-09_8_20_14_all_48_7</strain>
    </source>
</reference>
<comment type="caution">
    <text evidence="1">The sequence shown here is derived from an EMBL/GenBank/DDBJ whole genome shotgun (WGS) entry which is preliminary data.</text>
</comment>
<protein>
    <submittedName>
        <fullName evidence="1">Uncharacterized protein</fullName>
    </submittedName>
</protein>
<evidence type="ECO:0000313" key="1">
    <source>
        <dbReference type="EMBL" id="PIP16664.1"/>
    </source>
</evidence>
<gene>
    <name evidence="1" type="ORF">COX46_00910</name>
</gene>
<organism evidence="1 2">
    <name type="scientific">bacterium (Candidatus Ratteibacteria) CG23_combo_of_CG06-09_8_20_14_all_48_7</name>
    <dbReference type="NCBI Taxonomy" id="2014292"/>
    <lineage>
        <taxon>Bacteria</taxon>
        <taxon>Candidatus Ratteibacteria</taxon>
    </lineage>
</organism>
<evidence type="ECO:0000313" key="2">
    <source>
        <dbReference type="Proteomes" id="UP000230392"/>
    </source>
</evidence>